<dbReference type="Pfam" id="PF08238">
    <property type="entry name" value="Sel1"/>
    <property type="match status" value="4"/>
</dbReference>
<evidence type="ECO:0000313" key="3">
    <source>
        <dbReference type="Proteomes" id="UP001178507"/>
    </source>
</evidence>
<sequence>MLRRGEGVPQDRERALWFYERAASVGLASAALNAGMMRIEPDAPYHDLEKGAEWLNLAAAAGSPDAMWELGLLIENSAKSTPSDVSAAQALIQRAAELGHEEAQLRIGEETEAPLSPQPPPSQSNTLAPSTVLVSPEQGARFMAGVHLFDEGEFLAAAEQWRPLAEEGVVEAQYRLGRLYRFGLGVGPDVALARKWLTAAAARGHEKAAKTLEILPAP</sequence>
<evidence type="ECO:0008006" key="4">
    <source>
        <dbReference type="Google" id="ProtNLM"/>
    </source>
</evidence>
<dbReference type="Gene3D" id="1.25.40.10">
    <property type="entry name" value="Tetratricopeptide repeat domain"/>
    <property type="match status" value="2"/>
</dbReference>
<proteinExistence type="inferred from homology"/>
<dbReference type="InterPro" id="IPR006597">
    <property type="entry name" value="Sel1-like"/>
</dbReference>
<dbReference type="InterPro" id="IPR011990">
    <property type="entry name" value="TPR-like_helical_dom_sf"/>
</dbReference>
<evidence type="ECO:0000313" key="2">
    <source>
        <dbReference type="EMBL" id="CAJ1385064.1"/>
    </source>
</evidence>
<gene>
    <name evidence="2" type="ORF">EVOR1521_LOCUS11752</name>
</gene>
<dbReference type="PANTHER" id="PTHR11102">
    <property type="entry name" value="SEL-1-LIKE PROTEIN"/>
    <property type="match status" value="1"/>
</dbReference>
<comment type="similarity">
    <text evidence="1">Belongs to the sel-1 family.</text>
</comment>
<accession>A0AA36MYB7</accession>
<dbReference type="InterPro" id="IPR050767">
    <property type="entry name" value="Sel1_AlgK"/>
</dbReference>
<dbReference type="EMBL" id="CAUJNA010001191">
    <property type="protein sequence ID" value="CAJ1385064.1"/>
    <property type="molecule type" value="Genomic_DNA"/>
</dbReference>
<dbReference type="SUPFAM" id="SSF81901">
    <property type="entry name" value="HCP-like"/>
    <property type="match status" value="2"/>
</dbReference>
<comment type="caution">
    <text evidence="2">The sequence shown here is derived from an EMBL/GenBank/DDBJ whole genome shotgun (WGS) entry which is preliminary data.</text>
</comment>
<dbReference type="SMART" id="SM00671">
    <property type="entry name" value="SEL1"/>
    <property type="match status" value="4"/>
</dbReference>
<organism evidence="2 3">
    <name type="scientific">Effrenium voratum</name>
    <dbReference type="NCBI Taxonomy" id="2562239"/>
    <lineage>
        <taxon>Eukaryota</taxon>
        <taxon>Sar</taxon>
        <taxon>Alveolata</taxon>
        <taxon>Dinophyceae</taxon>
        <taxon>Suessiales</taxon>
        <taxon>Symbiodiniaceae</taxon>
        <taxon>Effrenium</taxon>
    </lineage>
</organism>
<dbReference type="PANTHER" id="PTHR11102:SF160">
    <property type="entry name" value="ERAD-ASSOCIATED E3 UBIQUITIN-PROTEIN LIGASE COMPONENT HRD3"/>
    <property type="match status" value="1"/>
</dbReference>
<protein>
    <recommendedName>
        <fullName evidence="4">Sel1 repeat family protein</fullName>
    </recommendedName>
</protein>
<reference evidence="2" key="1">
    <citation type="submission" date="2023-08" db="EMBL/GenBank/DDBJ databases">
        <authorList>
            <person name="Chen Y."/>
            <person name="Shah S."/>
            <person name="Dougan E. K."/>
            <person name="Thang M."/>
            <person name="Chan C."/>
        </authorList>
    </citation>
    <scope>NUCLEOTIDE SEQUENCE</scope>
</reference>
<dbReference type="Proteomes" id="UP001178507">
    <property type="component" value="Unassembled WGS sequence"/>
</dbReference>
<name>A0AA36MYB7_9DINO</name>
<keyword evidence="3" id="KW-1185">Reference proteome</keyword>
<evidence type="ECO:0000256" key="1">
    <source>
        <dbReference type="ARBA" id="ARBA00038101"/>
    </source>
</evidence>
<dbReference type="AlphaFoldDB" id="A0AA36MYB7"/>